<organism evidence="2">
    <name type="scientific">Telmatobacter sp. DSM 110680</name>
    <dbReference type="NCBI Taxonomy" id="3036704"/>
    <lineage>
        <taxon>Bacteria</taxon>
        <taxon>Pseudomonadati</taxon>
        <taxon>Acidobacteriota</taxon>
        <taxon>Terriglobia</taxon>
        <taxon>Terriglobales</taxon>
        <taxon>Acidobacteriaceae</taxon>
        <taxon>Telmatobacter</taxon>
    </lineage>
</organism>
<dbReference type="EMBL" id="CP121196">
    <property type="protein sequence ID" value="XBH17298.1"/>
    <property type="molecule type" value="Genomic_DNA"/>
</dbReference>
<feature type="signal peptide" evidence="1">
    <location>
        <begin position="1"/>
        <end position="20"/>
    </location>
</feature>
<dbReference type="AlphaFoldDB" id="A0AAU7DJ31"/>
<name>A0AAU7DJ31_9BACT</name>
<dbReference type="RefSeq" id="WP_348262529.1">
    <property type="nucleotide sequence ID" value="NZ_CP121196.1"/>
</dbReference>
<keyword evidence="1" id="KW-0732">Signal</keyword>
<feature type="chain" id="PRO_5043470363" description="DUF1579 domain-containing protein" evidence="1">
    <location>
        <begin position="21"/>
        <end position="174"/>
    </location>
</feature>
<sequence length="174" mass="19470">MLRVASLFCLGVLFLAPGVAQTPQQAPTGIDVIMNYAGTWKVHGERFLTAYSQPGKEDKTLRNDCWKSGLYVACNQFVDGESKALLVFTYNDQQKMYTSYPIPQNGDPVSPGRLQIVGNIWTFPWQVTQGETTIYFHVVNVFTGTDRIDYAQEFSTDNVHWNAMAKGSETKTGN</sequence>
<evidence type="ECO:0000313" key="2">
    <source>
        <dbReference type="EMBL" id="XBH17298.1"/>
    </source>
</evidence>
<accession>A0AAU7DJ31</accession>
<proteinExistence type="predicted"/>
<evidence type="ECO:0000256" key="1">
    <source>
        <dbReference type="SAM" id="SignalP"/>
    </source>
</evidence>
<gene>
    <name evidence="2" type="ORF">P8935_22370</name>
</gene>
<reference evidence="2" key="1">
    <citation type="submission" date="2023-03" db="EMBL/GenBank/DDBJ databases">
        <title>Edaphobacter sp.</title>
        <authorList>
            <person name="Huber K.J."/>
            <person name="Papendorf J."/>
            <person name="Pilke C."/>
            <person name="Bunk B."/>
            <person name="Sproeer C."/>
            <person name="Pester M."/>
        </authorList>
    </citation>
    <scope>NUCLEOTIDE SEQUENCE</scope>
    <source>
        <strain evidence="2">DSM 110680</strain>
    </source>
</reference>
<protein>
    <recommendedName>
        <fullName evidence="3">DUF1579 domain-containing protein</fullName>
    </recommendedName>
</protein>
<evidence type="ECO:0008006" key="3">
    <source>
        <dbReference type="Google" id="ProtNLM"/>
    </source>
</evidence>